<evidence type="ECO:0000256" key="1">
    <source>
        <dbReference type="ARBA" id="ARBA00001958"/>
    </source>
</evidence>
<dbReference type="PANTHER" id="PTHR12592:SF0">
    <property type="entry name" value="ATP-DEPENDENT (S)-NAD(P)H-HYDRATE DEHYDRATASE"/>
    <property type="match status" value="1"/>
</dbReference>
<evidence type="ECO:0000256" key="5">
    <source>
        <dbReference type="ARBA" id="ARBA00022741"/>
    </source>
</evidence>
<gene>
    <name evidence="16" type="ORF">OBE_08977</name>
</gene>
<dbReference type="Gene3D" id="3.40.1190.20">
    <property type="match status" value="1"/>
</dbReference>
<evidence type="ECO:0000256" key="13">
    <source>
        <dbReference type="ARBA" id="ARBA00049209"/>
    </source>
</evidence>
<comment type="similarity">
    <text evidence="3">In the C-terminal section; belongs to the NnrD/CARKD family.</text>
</comment>
<organism evidence="16">
    <name type="scientific">human gut metagenome</name>
    <dbReference type="NCBI Taxonomy" id="408170"/>
    <lineage>
        <taxon>unclassified sequences</taxon>
        <taxon>metagenomes</taxon>
        <taxon>organismal metagenomes</taxon>
    </lineage>
</organism>
<keyword evidence="16" id="KW-0808">Transferase</keyword>
<dbReference type="PANTHER" id="PTHR12592">
    <property type="entry name" value="ATP-DEPENDENT (S)-NAD(P)H-HYDRATE DEHYDRATASE FAMILY MEMBER"/>
    <property type="match status" value="1"/>
</dbReference>
<feature type="domain" description="YjeF C-terminal" evidence="14">
    <location>
        <begin position="35"/>
        <end position="176"/>
    </location>
</feature>
<feature type="non-terminal residue" evidence="16">
    <location>
        <position position="1"/>
    </location>
</feature>
<dbReference type="InterPro" id="IPR000631">
    <property type="entry name" value="CARKD"/>
</dbReference>
<dbReference type="InterPro" id="IPR004443">
    <property type="entry name" value="YjeF_N_dom"/>
</dbReference>
<evidence type="ECO:0000256" key="12">
    <source>
        <dbReference type="ARBA" id="ARBA00048238"/>
    </source>
</evidence>
<dbReference type="PROSITE" id="PS51385">
    <property type="entry name" value="YJEF_N"/>
    <property type="match status" value="1"/>
</dbReference>
<protein>
    <recommendedName>
        <fullName evidence="4">ADP-dependent NAD(P)H-hydrate dehydratase</fullName>
        <ecNumber evidence="4">4.2.1.136</ecNumber>
    </recommendedName>
    <alternativeName>
        <fullName evidence="11">Nicotinamide nucleotide repair protein</fullName>
    </alternativeName>
</protein>
<dbReference type="GO" id="GO:0005524">
    <property type="term" value="F:ATP binding"/>
    <property type="evidence" value="ECO:0007669"/>
    <property type="project" value="UniProtKB-KW"/>
</dbReference>
<dbReference type="SUPFAM" id="SSF53613">
    <property type="entry name" value="Ribokinase-like"/>
    <property type="match status" value="1"/>
</dbReference>
<dbReference type="GO" id="GO:0110051">
    <property type="term" value="P:metabolite repair"/>
    <property type="evidence" value="ECO:0007669"/>
    <property type="project" value="TreeGrafter"/>
</dbReference>
<evidence type="ECO:0000256" key="11">
    <source>
        <dbReference type="ARBA" id="ARBA00032624"/>
    </source>
</evidence>
<dbReference type="GO" id="GO:0052856">
    <property type="term" value="F:NAD(P)HX epimerase activity"/>
    <property type="evidence" value="ECO:0007669"/>
    <property type="project" value="TreeGrafter"/>
</dbReference>
<comment type="function">
    <text evidence="10">Bifunctional enzyme that catalyzes the epimerization of the S- and R-forms of NAD(P)HX and the dehydration of the S-form of NAD(P)HX at the expense of ADP, which is converted to AMP. This allows the repair of both epimers of NAD(P)HX, a damaged form of NAD(P)H that is a result of enzymatic or heat-dependent hydration.</text>
</comment>
<evidence type="ECO:0000256" key="4">
    <source>
        <dbReference type="ARBA" id="ARBA00013129"/>
    </source>
</evidence>
<comment type="catalytic activity">
    <reaction evidence="13">
        <text>(6S)-NADPHX + ADP = AMP + phosphate + NADPH + H(+)</text>
        <dbReference type="Rhea" id="RHEA:32235"/>
        <dbReference type="ChEBI" id="CHEBI:15378"/>
        <dbReference type="ChEBI" id="CHEBI:43474"/>
        <dbReference type="ChEBI" id="CHEBI:57783"/>
        <dbReference type="ChEBI" id="CHEBI:64076"/>
        <dbReference type="ChEBI" id="CHEBI:456215"/>
        <dbReference type="ChEBI" id="CHEBI:456216"/>
        <dbReference type="EC" id="4.2.1.136"/>
    </reaction>
</comment>
<dbReference type="Pfam" id="PF01256">
    <property type="entry name" value="Carb_kinase"/>
    <property type="match status" value="1"/>
</dbReference>
<keyword evidence="9" id="KW-0456">Lyase</keyword>
<evidence type="ECO:0000256" key="6">
    <source>
        <dbReference type="ARBA" id="ARBA00022840"/>
    </source>
</evidence>
<keyword evidence="8" id="KW-0520">NAD</keyword>
<comment type="caution">
    <text evidence="16">The sequence shown here is derived from an EMBL/GenBank/DDBJ whole genome shotgun (WGS) entry which is preliminary data.</text>
</comment>
<dbReference type="InterPro" id="IPR029056">
    <property type="entry name" value="Ribokinase-like"/>
</dbReference>
<evidence type="ECO:0000259" key="15">
    <source>
        <dbReference type="PROSITE" id="PS51385"/>
    </source>
</evidence>
<name>K1SID0_9ZZZZ</name>
<evidence type="ECO:0000256" key="8">
    <source>
        <dbReference type="ARBA" id="ARBA00023027"/>
    </source>
</evidence>
<keyword evidence="7" id="KW-0521">NADP</keyword>
<sequence length="176" mass="18263">LVTFPAAEFAGNVIVVPIGIPEEIFSEYTGAYTLSPDEIRSKFPHRKENANKGDFGKGLIIAGSYDMPGAAVIASAAAVNSGAGLIKLAFPDKAYPAVTSSCPEKILLPLMTNNNGRISSQNIKKIEDELGKCDAVLIGCGMGCDHDTAAIAETVLKSSAVPVIIGADGINALKDN</sequence>
<keyword evidence="5" id="KW-0547">Nucleotide-binding</keyword>
<keyword evidence="16" id="KW-0418">Kinase</keyword>
<proteinExistence type="inferred from homology"/>
<keyword evidence="6" id="KW-0067">ATP-binding</keyword>
<dbReference type="EC" id="4.2.1.136" evidence="4"/>
<evidence type="ECO:0000259" key="14">
    <source>
        <dbReference type="PROSITE" id="PS51383"/>
    </source>
</evidence>
<dbReference type="GO" id="GO:0016301">
    <property type="term" value="F:kinase activity"/>
    <property type="evidence" value="ECO:0007669"/>
    <property type="project" value="UniProtKB-KW"/>
</dbReference>
<comment type="catalytic activity">
    <reaction evidence="12">
        <text>(6S)-NADHX + ADP = AMP + phosphate + NADH + H(+)</text>
        <dbReference type="Rhea" id="RHEA:32223"/>
        <dbReference type="ChEBI" id="CHEBI:15378"/>
        <dbReference type="ChEBI" id="CHEBI:43474"/>
        <dbReference type="ChEBI" id="CHEBI:57945"/>
        <dbReference type="ChEBI" id="CHEBI:64074"/>
        <dbReference type="ChEBI" id="CHEBI:456215"/>
        <dbReference type="ChEBI" id="CHEBI:456216"/>
        <dbReference type="EC" id="4.2.1.136"/>
    </reaction>
</comment>
<evidence type="ECO:0000256" key="9">
    <source>
        <dbReference type="ARBA" id="ARBA00023239"/>
    </source>
</evidence>
<evidence type="ECO:0000256" key="2">
    <source>
        <dbReference type="ARBA" id="ARBA00006001"/>
    </source>
</evidence>
<comment type="cofactor">
    <cofactor evidence="1">
        <name>K(+)</name>
        <dbReference type="ChEBI" id="CHEBI:29103"/>
    </cofactor>
</comment>
<reference evidence="16" key="1">
    <citation type="journal article" date="2013" name="Environ. Microbiol.">
        <title>Microbiota from the distal guts of lean and obese adolescents exhibit partial functional redundancy besides clear differences in community structure.</title>
        <authorList>
            <person name="Ferrer M."/>
            <person name="Ruiz A."/>
            <person name="Lanza F."/>
            <person name="Haange S.B."/>
            <person name="Oberbach A."/>
            <person name="Till H."/>
            <person name="Bargiela R."/>
            <person name="Campoy C."/>
            <person name="Segura M.T."/>
            <person name="Richter M."/>
            <person name="von Bergen M."/>
            <person name="Seifert J."/>
            <person name="Suarez A."/>
        </authorList>
    </citation>
    <scope>NUCLEOTIDE SEQUENCE</scope>
</reference>
<feature type="domain" description="YjeF N-terminal" evidence="15">
    <location>
        <begin position="1"/>
        <end position="26"/>
    </location>
</feature>
<comment type="similarity">
    <text evidence="2">In the N-terminal section; belongs to the NnrE/AIBP family.</text>
</comment>
<dbReference type="AlphaFoldDB" id="K1SID0"/>
<feature type="non-terminal residue" evidence="16">
    <location>
        <position position="176"/>
    </location>
</feature>
<evidence type="ECO:0000256" key="3">
    <source>
        <dbReference type="ARBA" id="ARBA00009524"/>
    </source>
</evidence>
<evidence type="ECO:0000256" key="7">
    <source>
        <dbReference type="ARBA" id="ARBA00022857"/>
    </source>
</evidence>
<accession>K1SID0</accession>
<dbReference type="EMBL" id="AJWZ01006208">
    <property type="protein sequence ID" value="EKC60437.1"/>
    <property type="molecule type" value="Genomic_DNA"/>
</dbReference>
<evidence type="ECO:0000313" key="16">
    <source>
        <dbReference type="EMBL" id="EKC60437.1"/>
    </source>
</evidence>
<dbReference type="PROSITE" id="PS51383">
    <property type="entry name" value="YJEF_C_3"/>
    <property type="match status" value="1"/>
</dbReference>
<dbReference type="GO" id="GO:0052855">
    <property type="term" value="F:ADP-dependent NAD(P)H-hydrate dehydratase activity"/>
    <property type="evidence" value="ECO:0007669"/>
    <property type="project" value="UniProtKB-EC"/>
</dbReference>
<evidence type="ECO:0000256" key="10">
    <source>
        <dbReference type="ARBA" id="ARBA00025153"/>
    </source>
</evidence>